<evidence type="ECO:0000313" key="4">
    <source>
        <dbReference type="Proteomes" id="UP000031980"/>
    </source>
</evidence>
<dbReference type="Proteomes" id="UP000031980">
    <property type="component" value="Unassembled WGS sequence"/>
</dbReference>
<feature type="domain" description="Flavinylation-associated cytochrome" evidence="2">
    <location>
        <begin position="7"/>
        <end position="64"/>
    </location>
</feature>
<sequence length="144" mass="16552">MIKNIFLIDWLLIPSFIFSLYTGIELHVAGHGNNHEIWHNWAVFHVVMSLLFFIFGICHITTHWNWYKGIVNKGVGKKSRVTLCLSVLFVFVTVTGIVLLCMDGANSNIGLWHYKIGIVTSVLSIGHIFKRIPMLRKFLKKRTV</sequence>
<evidence type="ECO:0000259" key="2">
    <source>
        <dbReference type="Pfam" id="PF14358"/>
    </source>
</evidence>
<proteinExistence type="predicted"/>
<accession>A0A0C3RFU2</accession>
<dbReference type="InterPro" id="IPR025517">
    <property type="entry name" value="DUF4405"/>
</dbReference>
<keyword evidence="1" id="KW-0812">Transmembrane</keyword>
<keyword evidence="1" id="KW-1133">Transmembrane helix</keyword>
<keyword evidence="1" id="KW-0472">Membrane</keyword>
<keyword evidence="4" id="KW-1185">Reference proteome</keyword>
<dbReference type="AlphaFoldDB" id="A0A0C3RFU2"/>
<feature type="transmembrane region" description="Helical" evidence="1">
    <location>
        <begin position="7"/>
        <end position="29"/>
    </location>
</feature>
<feature type="transmembrane region" description="Helical" evidence="1">
    <location>
        <begin position="81"/>
        <end position="100"/>
    </location>
</feature>
<reference evidence="3 4" key="1">
    <citation type="submission" date="2014-07" db="EMBL/GenBank/DDBJ databases">
        <title>Porphyromonadaceae bacterium OUH 308042 = ATCC BAA-2681 = DSM 28342 draft genome.</title>
        <authorList>
            <person name="Sydenham T.V."/>
            <person name="Hasman H."/>
            <person name="Justensen U.S."/>
        </authorList>
    </citation>
    <scope>NUCLEOTIDE SEQUENCE [LARGE SCALE GENOMIC DNA]</scope>
    <source>
        <strain evidence="3 4">OUH 308042</strain>
    </source>
</reference>
<gene>
    <name evidence="3" type="ORF">BA92_04340</name>
</gene>
<feature type="transmembrane region" description="Helical" evidence="1">
    <location>
        <begin position="112"/>
        <end position="132"/>
    </location>
</feature>
<evidence type="ECO:0000256" key="1">
    <source>
        <dbReference type="SAM" id="Phobius"/>
    </source>
</evidence>
<evidence type="ECO:0000313" key="3">
    <source>
        <dbReference type="EMBL" id="KIO45696.1"/>
    </source>
</evidence>
<dbReference type="RefSeq" id="WP_041504933.1">
    <property type="nucleotide sequence ID" value="NZ_JPIU01000037.1"/>
</dbReference>
<dbReference type="Pfam" id="PF14358">
    <property type="entry name" value="DUF4405"/>
    <property type="match status" value="1"/>
</dbReference>
<feature type="transmembrane region" description="Helical" evidence="1">
    <location>
        <begin position="41"/>
        <end position="60"/>
    </location>
</feature>
<organism evidence="3 4">
    <name type="scientific">Sanguibacteroides justesenii</name>
    <dbReference type="NCBI Taxonomy" id="1547597"/>
    <lineage>
        <taxon>Bacteria</taxon>
        <taxon>Pseudomonadati</taxon>
        <taxon>Bacteroidota</taxon>
        <taxon>Bacteroidia</taxon>
        <taxon>Bacteroidales</taxon>
        <taxon>Porphyromonadaceae</taxon>
        <taxon>Sanguibacteroides</taxon>
    </lineage>
</organism>
<protein>
    <recommendedName>
        <fullName evidence="2">Flavinylation-associated cytochrome domain-containing protein</fullName>
    </recommendedName>
</protein>
<name>A0A0C3RFU2_9PORP</name>
<comment type="caution">
    <text evidence="3">The sequence shown here is derived from an EMBL/GenBank/DDBJ whole genome shotgun (WGS) entry which is preliminary data.</text>
</comment>
<dbReference type="EMBL" id="JPIU01000037">
    <property type="protein sequence ID" value="KIO45696.1"/>
    <property type="molecule type" value="Genomic_DNA"/>
</dbReference>